<evidence type="ECO:0000256" key="13">
    <source>
        <dbReference type="ARBA" id="ARBA00053135"/>
    </source>
</evidence>
<comment type="caution">
    <text evidence="18">The sequence shown here is derived from an EMBL/GenBank/DDBJ whole genome shotgun (WGS) entry which is preliminary data.</text>
</comment>
<proteinExistence type="inferred from homology"/>
<dbReference type="GeneID" id="28735417"/>
<dbReference type="Proteomes" id="UP000038010">
    <property type="component" value="Unassembled WGS sequence"/>
</dbReference>
<feature type="compositionally biased region" description="Basic and acidic residues" evidence="15">
    <location>
        <begin position="607"/>
        <end position="620"/>
    </location>
</feature>
<comment type="subcellular location">
    <subcellularLocation>
        <location evidence="2">Nucleus</location>
    </subcellularLocation>
</comment>
<keyword evidence="7" id="KW-0227">DNA damage</keyword>
<dbReference type="SUPFAM" id="SSF88723">
    <property type="entry name" value="PIN domain-like"/>
    <property type="match status" value="1"/>
</dbReference>
<evidence type="ECO:0000259" key="17">
    <source>
        <dbReference type="SMART" id="SM00485"/>
    </source>
</evidence>
<feature type="compositionally biased region" description="Acidic residues" evidence="15">
    <location>
        <begin position="1328"/>
        <end position="1340"/>
    </location>
</feature>
<dbReference type="PANTHER" id="PTHR16171:SF7">
    <property type="entry name" value="DNA REPAIR PROTEIN RAD2"/>
    <property type="match status" value="1"/>
</dbReference>
<dbReference type="FunFam" id="3.40.50.1010:FF:000061">
    <property type="entry name" value="Single-stranded DNA endonuclease (Eurofung)"/>
    <property type="match status" value="1"/>
</dbReference>
<dbReference type="PROSITE" id="PS00842">
    <property type="entry name" value="XPG_2"/>
    <property type="match status" value="1"/>
</dbReference>
<feature type="compositionally biased region" description="Acidic residues" evidence="15">
    <location>
        <begin position="800"/>
        <end position="809"/>
    </location>
</feature>
<dbReference type="InterPro" id="IPR029060">
    <property type="entry name" value="PIN-like_dom_sf"/>
</dbReference>
<dbReference type="OrthoDB" id="31113at2759"/>
<dbReference type="InterPro" id="IPR006084">
    <property type="entry name" value="XPG/Rad2"/>
</dbReference>
<evidence type="ECO:0000256" key="2">
    <source>
        <dbReference type="ARBA" id="ARBA00004123"/>
    </source>
</evidence>
<feature type="compositionally biased region" description="Acidic residues" evidence="15">
    <location>
        <begin position="135"/>
        <end position="144"/>
    </location>
</feature>
<dbReference type="GO" id="GO:0046872">
    <property type="term" value="F:metal ion binding"/>
    <property type="evidence" value="ECO:0007669"/>
    <property type="project" value="UniProtKB-KW"/>
</dbReference>
<dbReference type="Pfam" id="PF00867">
    <property type="entry name" value="XPG_I"/>
    <property type="match status" value="1"/>
</dbReference>
<dbReference type="InterPro" id="IPR036279">
    <property type="entry name" value="5-3_exonuclease_C_sf"/>
</dbReference>
<feature type="region of interest" description="Disordered" evidence="15">
    <location>
        <begin position="429"/>
        <end position="874"/>
    </location>
</feature>
<feature type="compositionally biased region" description="Polar residues" evidence="15">
    <location>
        <begin position="637"/>
        <end position="648"/>
    </location>
</feature>
<comment type="cofactor">
    <cofactor evidence="1">
        <name>Mg(2+)</name>
        <dbReference type="ChEBI" id="CHEBI:18420"/>
    </cofactor>
</comment>
<feature type="compositionally biased region" description="Basic and acidic residues" evidence="15">
    <location>
        <begin position="1243"/>
        <end position="1253"/>
    </location>
</feature>
<dbReference type="EMBL" id="LFJN01000014">
    <property type="protein sequence ID" value="KPI39791.1"/>
    <property type="molecule type" value="Genomic_DNA"/>
</dbReference>
<dbReference type="PRINTS" id="PR00853">
    <property type="entry name" value="XPGRADSUPER"/>
</dbReference>
<dbReference type="PROSITE" id="PS00841">
    <property type="entry name" value="XPG_1"/>
    <property type="match status" value="1"/>
</dbReference>
<feature type="compositionally biased region" description="Basic and acidic residues" evidence="15">
    <location>
        <begin position="565"/>
        <end position="576"/>
    </location>
</feature>
<dbReference type="SMART" id="SM00485">
    <property type="entry name" value="XPGN"/>
    <property type="match status" value="1"/>
</dbReference>
<evidence type="ECO:0000313" key="19">
    <source>
        <dbReference type="Proteomes" id="UP000038010"/>
    </source>
</evidence>
<dbReference type="RefSeq" id="XP_017999754.1">
    <property type="nucleotide sequence ID" value="XM_018143537.1"/>
</dbReference>
<keyword evidence="4" id="KW-0540">Nuclease</keyword>
<dbReference type="GO" id="GO:0005634">
    <property type="term" value="C:nucleus"/>
    <property type="evidence" value="ECO:0007669"/>
    <property type="project" value="UniProtKB-SubCell"/>
</dbReference>
<evidence type="ECO:0000256" key="9">
    <source>
        <dbReference type="ARBA" id="ARBA00022842"/>
    </source>
</evidence>
<evidence type="ECO:0000256" key="5">
    <source>
        <dbReference type="ARBA" id="ARBA00022723"/>
    </source>
</evidence>
<feature type="compositionally biased region" description="Basic and acidic residues" evidence="15">
    <location>
        <begin position="673"/>
        <end position="690"/>
    </location>
</feature>
<feature type="domain" description="XPG N-terminal" evidence="17">
    <location>
        <begin position="1"/>
        <end position="98"/>
    </location>
</feature>
<dbReference type="Gene3D" id="1.10.150.20">
    <property type="entry name" value="5' to 3' exonuclease, C-terminal subdomain"/>
    <property type="match status" value="1"/>
</dbReference>
<dbReference type="PANTHER" id="PTHR16171">
    <property type="entry name" value="DNA REPAIR PROTEIN COMPLEMENTING XP-G CELLS-RELATED"/>
    <property type="match status" value="1"/>
</dbReference>
<evidence type="ECO:0000256" key="14">
    <source>
        <dbReference type="SAM" id="Coils"/>
    </source>
</evidence>
<keyword evidence="6" id="KW-0255">Endonuclease</keyword>
<dbReference type="Pfam" id="PF00752">
    <property type="entry name" value="XPG_N"/>
    <property type="match status" value="1"/>
</dbReference>
<evidence type="ECO:0000313" key="18">
    <source>
        <dbReference type="EMBL" id="KPI39791.1"/>
    </source>
</evidence>
<dbReference type="Gene3D" id="3.40.50.1010">
    <property type="entry name" value="5'-nuclease"/>
    <property type="match status" value="2"/>
</dbReference>
<evidence type="ECO:0000256" key="7">
    <source>
        <dbReference type="ARBA" id="ARBA00022763"/>
    </source>
</evidence>
<feature type="compositionally biased region" description="Acidic residues" evidence="15">
    <location>
        <begin position="649"/>
        <end position="672"/>
    </location>
</feature>
<evidence type="ECO:0000256" key="4">
    <source>
        <dbReference type="ARBA" id="ARBA00022722"/>
    </source>
</evidence>
<keyword evidence="19" id="KW-1185">Reference proteome</keyword>
<dbReference type="SUPFAM" id="SSF47807">
    <property type="entry name" value="5' to 3' exonuclease, C-terminal subdomain"/>
    <property type="match status" value="1"/>
</dbReference>
<dbReference type="PRINTS" id="PR00066">
    <property type="entry name" value="XRODRMPGMNTG"/>
</dbReference>
<accession>A0A0N0NLX1</accession>
<dbReference type="SMART" id="SM00279">
    <property type="entry name" value="HhH2"/>
    <property type="match status" value="1"/>
</dbReference>
<evidence type="ECO:0000256" key="6">
    <source>
        <dbReference type="ARBA" id="ARBA00022759"/>
    </source>
</evidence>
<feature type="compositionally biased region" description="Basic residues" evidence="15">
    <location>
        <begin position="1346"/>
        <end position="1366"/>
    </location>
</feature>
<dbReference type="FunFam" id="1.10.150.20:FF:000030">
    <property type="entry name" value="Flap endonuclease GEN-like 1"/>
    <property type="match status" value="1"/>
</dbReference>
<protein>
    <submittedName>
        <fullName evidence="18">DNA repair protein rad13</fullName>
    </submittedName>
</protein>
<dbReference type="InterPro" id="IPR003903">
    <property type="entry name" value="UIM_dom"/>
</dbReference>
<name>A0A0N0NLX1_9EURO</name>
<gene>
    <name evidence="18" type="ORF">AB675_3484</name>
</gene>
<dbReference type="FunFam" id="3.40.50.1010:FF:000025">
    <property type="entry name" value="DNA repair protein RAD2"/>
    <property type="match status" value="1"/>
</dbReference>
<dbReference type="GO" id="GO:0003697">
    <property type="term" value="F:single-stranded DNA binding"/>
    <property type="evidence" value="ECO:0007669"/>
    <property type="project" value="InterPro"/>
</dbReference>
<dbReference type="GO" id="GO:0006289">
    <property type="term" value="P:nucleotide-excision repair"/>
    <property type="evidence" value="ECO:0007669"/>
    <property type="project" value="InterPro"/>
</dbReference>
<evidence type="ECO:0000256" key="10">
    <source>
        <dbReference type="ARBA" id="ARBA00023204"/>
    </source>
</evidence>
<dbReference type="InterPro" id="IPR008918">
    <property type="entry name" value="HhH2"/>
</dbReference>
<dbReference type="InterPro" id="IPR006086">
    <property type="entry name" value="XPG-I_dom"/>
</dbReference>
<keyword evidence="8" id="KW-0378">Hydrolase</keyword>
<evidence type="ECO:0000256" key="8">
    <source>
        <dbReference type="ARBA" id="ARBA00022801"/>
    </source>
</evidence>
<dbReference type="CDD" id="cd09904">
    <property type="entry name" value="H3TH_XPG"/>
    <property type="match status" value="1"/>
</dbReference>
<reference evidence="18 19" key="1">
    <citation type="submission" date="2015-06" db="EMBL/GenBank/DDBJ databases">
        <title>Draft genome of the ant-associated black yeast Phialophora attae CBS 131958.</title>
        <authorList>
            <person name="Moreno L.F."/>
            <person name="Stielow B.J."/>
            <person name="de Hoog S."/>
            <person name="Vicente V.A."/>
            <person name="Weiss V.A."/>
            <person name="de Vries M."/>
            <person name="Cruz L.M."/>
            <person name="Souza E.M."/>
        </authorList>
    </citation>
    <scope>NUCLEOTIDE SEQUENCE [LARGE SCALE GENOMIC DNA]</scope>
    <source>
        <strain evidence="18 19">CBS 131958</strain>
    </source>
</reference>
<comment type="similarity">
    <text evidence="3">Belongs to the XPG/RAD2 endonuclease family. XPG subfamily.</text>
</comment>
<feature type="region of interest" description="Disordered" evidence="15">
    <location>
        <begin position="121"/>
        <end position="144"/>
    </location>
</feature>
<evidence type="ECO:0000256" key="11">
    <source>
        <dbReference type="ARBA" id="ARBA00023242"/>
    </source>
</evidence>
<evidence type="ECO:0000259" key="16">
    <source>
        <dbReference type="SMART" id="SM00484"/>
    </source>
</evidence>
<dbReference type="SMART" id="SM00484">
    <property type="entry name" value="XPGI"/>
    <property type="match status" value="1"/>
</dbReference>
<dbReference type="InterPro" id="IPR019974">
    <property type="entry name" value="XPG_CS"/>
</dbReference>
<feature type="compositionally biased region" description="Acidic residues" evidence="15">
    <location>
        <begin position="438"/>
        <end position="449"/>
    </location>
</feature>
<feature type="region of interest" description="Disordered" evidence="15">
    <location>
        <begin position="1243"/>
        <end position="1366"/>
    </location>
</feature>
<dbReference type="SMART" id="SM00726">
    <property type="entry name" value="UIM"/>
    <property type="match status" value="2"/>
</dbReference>
<comment type="function">
    <text evidence="13">Single-stranded DNA endonuclease involved in excision repair of DNA damaged with UV light, bulky adducts, or cross-linking agents. Essential for the incision step of excision-repair.</text>
</comment>
<dbReference type="GO" id="GO:0048256">
    <property type="term" value="F:flap endonuclease activity"/>
    <property type="evidence" value="ECO:0007669"/>
    <property type="project" value="UniProtKB-ARBA"/>
</dbReference>
<evidence type="ECO:0000256" key="12">
    <source>
        <dbReference type="ARBA" id="ARBA00038112"/>
    </source>
</evidence>
<dbReference type="PROSITE" id="PS50330">
    <property type="entry name" value="UIM"/>
    <property type="match status" value="1"/>
</dbReference>
<dbReference type="InterPro" id="IPR001044">
    <property type="entry name" value="XPG/Rad2_eukaryotes"/>
</dbReference>
<sequence>MGVTNLWTVVSPTARPTSLASLNRKRLAVDASIWIYQFLKAVRDKEGNALRNSHVVGFFRRICKLLYFGIKPVFVFDGGAPVLKRETVRKRRSRREGRREDAVRTAGKLLAVQMERVVEEEREKERRRRERGRDVEDEDREEDVGDEGQLVYVDEIGMGEAERRKGRAEGFKRRDQYHLPDLDVRIEDMGAPNDPRIMSQVELEEYARQFHSGEDINLYDFSKIDFESPFFLSLPAGDRYNILNAARLRSRLRMGYTKDQLNGMFPDRMAFSKFQIERVKERNELTQRLMHINGMADDWDSGGRIAGEKGKEYVLVRNEGVEGGWALGVVSNKLGTSKGMAIDVDEEYGDQVKSEEESDEFEDVEIEGLNRLPKSWKRKRARSVDYDYSYEDAAEQIAKKRKAVYDGRKAAAQNPPPRTAPVVAVNGEDDPLFVPQEQPDEDDDLFEDVDIGHANDADAEDDLQKAIAMSLEDATGEGDDTRNGHTKLVSDDEDDMFGAALAASRKSKPKAQKNGKELSKTALTGAAPNFSGPLPFESMNLGQSLLGKKKAKKVEENLSGGFDRNLGEDAFRKERPPQPAPSWFDAAPKTKDMKRMEDADDGEDGEDHVTHNDQDRSRREVLHRHPTREVIDLEAEGSTQPKPSQIELSSDDDDDDDAELPQEPQAEPDDWQLPEHEEVKDDIRRQRERDAEEEAREARYAMAREIAGESDMPDEVLPPAVPQVEPAKDVILQPEGQEVPAMDEVADRVRENPPSPTSQPNYIPSPKPAEDLPQQADADEDMVEWSASEPNSPLFVPAQAEDDDDEFEDVPMNGVQPPTLLYQESTNEASTMPLDANQYLMPDEDEQPSANDANANDPRDISAGPTEPQIDDDFSDSDEELMRQLANEVEEHARFTSALTNPHKQTSASTSNGATATDAALRDYEQELKQLRSQQKSNLRDADEVTQTMITECQSLLSLFGLPYITAPMEAEAQCAELVRLGLVDGIVTDDSDIFLFGGTRIYKNMFNAQKFVECYLASDLEKEYTLTREKLIQFAHLLGSDYTEGVPGVGPVTALEILTDFPSLTEFAEWVTAVQRAVVSPHPATALDGLLGTPFRRKFKSQATKKLFLPNGFPDLRVDKAYLEPEVDSDPSQFQWGVPDLEKLRSFLMATIGWTQERTDEVLVPVIRDMNKREKEGTQANITRWFEGGVGVGGDTRGRVRAGGANAAAAAAAEDTAAGLGQRNRTGAESGRMKNAFKRLRGEAERKRRGLDDDYDEEVDGDARVDRAEKADDIEATAEQNGSDIADEVESLTADDSAAPKKKKEAGRSRATTSRKAKKAASSDDASHDDEEGTADDESYQPSSGRKKQLPGRARGGGRRKAKAV</sequence>
<dbReference type="CDD" id="cd09868">
    <property type="entry name" value="PIN_XPG_RAD2"/>
    <property type="match status" value="2"/>
</dbReference>
<evidence type="ECO:0000256" key="1">
    <source>
        <dbReference type="ARBA" id="ARBA00001946"/>
    </source>
</evidence>
<feature type="coiled-coil region" evidence="14">
    <location>
        <begin position="914"/>
        <end position="941"/>
    </location>
</feature>
<dbReference type="VEuPathDB" id="FungiDB:AB675_3484"/>
<keyword evidence="5" id="KW-0479">Metal-binding</keyword>
<feature type="compositionally biased region" description="Basic and acidic residues" evidence="15">
    <location>
        <begin position="1262"/>
        <end position="1274"/>
    </location>
</feature>
<keyword evidence="14" id="KW-0175">Coiled coil</keyword>
<organism evidence="18 19">
    <name type="scientific">Cyphellophora attinorum</name>
    <dbReference type="NCBI Taxonomy" id="1664694"/>
    <lineage>
        <taxon>Eukaryota</taxon>
        <taxon>Fungi</taxon>
        <taxon>Dikarya</taxon>
        <taxon>Ascomycota</taxon>
        <taxon>Pezizomycotina</taxon>
        <taxon>Eurotiomycetes</taxon>
        <taxon>Chaetothyriomycetidae</taxon>
        <taxon>Chaetothyriales</taxon>
        <taxon>Cyphellophoraceae</taxon>
        <taxon>Cyphellophora</taxon>
    </lineage>
</organism>
<evidence type="ECO:0000256" key="15">
    <source>
        <dbReference type="SAM" id="MobiDB-lite"/>
    </source>
</evidence>
<keyword evidence="10" id="KW-0234">DNA repair</keyword>
<dbReference type="STRING" id="1664694.A0A0N0NLX1"/>
<evidence type="ECO:0000256" key="3">
    <source>
        <dbReference type="ARBA" id="ARBA00005283"/>
    </source>
</evidence>
<feature type="compositionally biased region" description="Basic and acidic residues" evidence="15">
    <location>
        <begin position="588"/>
        <end position="597"/>
    </location>
</feature>
<feature type="domain" description="XPG-I" evidence="16">
    <location>
        <begin position="958"/>
        <end position="1027"/>
    </location>
</feature>
<keyword evidence="11" id="KW-0539">Nucleus</keyword>
<dbReference type="InterPro" id="IPR006085">
    <property type="entry name" value="XPG_DNA_repair_N"/>
</dbReference>
<keyword evidence="9" id="KW-0460">Magnesium</keyword>
<feature type="compositionally biased region" description="Pro residues" evidence="15">
    <location>
        <begin position="753"/>
        <end position="767"/>
    </location>
</feature>
<comment type="similarity">
    <text evidence="12">Belongs to the XPG/RAD2 endonuclease family. GEN subfamily.</text>
</comment>